<accession>A0ABR6RKK6</accession>
<keyword evidence="4" id="KW-1185">Reference proteome</keyword>
<evidence type="ECO:0000313" key="3">
    <source>
        <dbReference type="EMBL" id="MBB6579715.1"/>
    </source>
</evidence>
<feature type="transmembrane region" description="Helical" evidence="1">
    <location>
        <begin position="183"/>
        <end position="204"/>
    </location>
</feature>
<dbReference type="RefSeq" id="WP_184711306.1">
    <property type="nucleotide sequence ID" value="NZ_JACHKZ010000036.1"/>
</dbReference>
<proteinExistence type="predicted"/>
<name>A0ABR6RKK6_9BURK</name>
<keyword evidence="1" id="KW-0472">Membrane</keyword>
<dbReference type="Pfam" id="PF09925">
    <property type="entry name" value="DUF2157"/>
    <property type="match status" value="1"/>
</dbReference>
<feature type="transmembrane region" description="Helical" evidence="1">
    <location>
        <begin position="266"/>
        <end position="288"/>
    </location>
</feature>
<feature type="domain" description="DUF2157" evidence="2">
    <location>
        <begin position="32"/>
        <end position="145"/>
    </location>
</feature>
<feature type="transmembrane region" description="Helical" evidence="1">
    <location>
        <begin position="69"/>
        <end position="89"/>
    </location>
</feature>
<feature type="transmembrane region" description="Helical" evidence="1">
    <location>
        <begin position="121"/>
        <end position="138"/>
    </location>
</feature>
<evidence type="ECO:0000259" key="2">
    <source>
        <dbReference type="Pfam" id="PF09925"/>
    </source>
</evidence>
<feature type="transmembrane region" description="Helical" evidence="1">
    <location>
        <begin position="145"/>
        <end position="163"/>
    </location>
</feature>
<feature type="transmembrane region" description="Helical" evidence="1">
    <location>
        <begin position="216"/>
        <end position="235"/>
    </location>
</feature>
<dbReference type="EMBL" id="JACHKZ010000036">
    <property type="protein sequence ID" value="MBB6579715.1"/>
    <property type="molecule type" value="Genomic_DNA"/>
</dbReference>
<feature type="transmembrane region" description="Helical" evidence="1">
    <location>
        <begin position="294"/>
        <end position="316"/>
    </location>
</feature>
<sequence length="333" mass="35445">MDSSLYQAAAQAAPGDGKAARLYALAVSPGAPQALARRVRWGLMLVAALLLASGLIFWVAANWQGQSRLFKLGLIEGALALSVLAACVWPRARVPALLCATLALGGLLAYVGQTYQTGADAWQLFAVWAALSLIWVGLARSDVLWTVWVLVLATGVVTWSGRVDIWNVFFLDQEYLPQLLLRMALWLGLALVPVAVSLVPRLRVRGGMAWWSHRTALGLALAAWTGMGVVQVFGFGAKHTALGWVLAAALVAAVLLVSLYGRFQDFVAVSLAALAANVLVLALVARWLANGSDLEALLVFGFIALVCLGGSVRGLIAVQQRMRALPAAEREVV</sequence>
<protein>
    <submittedName>
        <fullName evidence="3">Membrane protein</fullName>
    </submittedName>
</protein>
<evidence type="ECO:0000256" key="1">
    <source>
        <dbReference type="SAM" id="Phobius"/>
    </source>
</evidence>
<gene>
    <name evidence="3" type="ORF">HNP33_003831</name>
</gene>
<comment type="caution">
    <text evidence="3">The sequence shown here is derived from an EMBL/GenBank/DDBJ whole genome shotgun (WGS) entry which is preliminary data.</text>
</comment>
<evidence type="ECO:0000313" key="4">
    <source>
        <dbReference type="Proteomes" id="UP000562492"/>
    </source>
</evidence>
<organism evidence="3 4">
    <name type="scientific">Comamonas odontotermitis</name>
    <dbReference type="NCBI Taxonomy" id="379895"/>
    <lineage>
        <taxon>Bacteria</taxon>
        <taxon>Pseudomonadati</taxon>
        <taxon>Pseudomonadota</taxon>
        <taxon>Betaproteobacteria</taxon>
        <taxon>Burkholderiales</taxon>
        <taxon>Comamonadaceae</taxon>
        <taxon>Comamonas</taxon>
    </lineage>
</organism>
<feature type="transmembrane region" description="Helical" evidence="1">
    <location>
        <begin position="41"/>
        <end position="63"/>
    </location>
</feature>
<feature type="transmembrane region" description="Helical" evidence="1">
    <location>
        <begin position="241"/>
        <end position="259"/>
    </location>
</feature>
<keyword evidence="1" id="KW-0812">Transmembrane</keyword>
<reference evidence="3 4" key="1">
    <citation type="submission" date="2020-08" db="EMBL/GenBank/DDBJ databases">
        <title>Functional genomics of gut bacteria from endangered species of beetles.</title>
        <authorList>
            <person name="Carlos-Shanley C."/>
        </authorList>
    </citation>
    <scope>NUCLEOTIDE SEQUENCE [LARGE SCALE GENOMIC DNA]</scope>
    <source>
        <strain evidence="3 4">S00124</strain>
    </source>
</reference>
<dbReference type="InterPro" id="IPR018677">
    <property type="entry name" value="DUF2157"/>
</dbReference>
<dbReference type="Proteomes" id="UP000562492">
    <property type="component" value="Unassembled WGS sequence"/>
</dbReference>
<keyword evidence="1" id="KW-1133">Transmembrane helix</keyword>
<feature type="transmembrane region" description="Helical" evidence="1">
    <location>
        <begin position="96"/>
        <end position="115"/>
    </location>
</feature>